<proteinExistence type="inferred from homology"/>
<evidence type="ECO:0000259" key="4">
    <source>
        <dbReference type="Pfam" id="PF01370"/>
    </source>
</evidence>
<gene>
    <name evidence="5" type="ORF">JTE90_010431</name>
</gene>
<accession>A0AAV6W3V1</accession>
<dbReference type="InterPro" id="IPR050425">
    <property type="entry name" value="NAD(P)_dehydrat-like"/>
</dbReference>
<sequence>MASGGDSATVLVTGASGYLAAHIVKQLQEEGYKVRGTVRDLQNEAKVKPLKELCPDAQYPLELVEADLLKADSWKEAVKDCSYVIHTASPFPSTPPSNPDNVLLPAVDGTKNVLQACADAGTIKRVVITSSVAAIHGEMVMEEGKEYTEGDWTNVECASLDLYSKSKTLAERAAWDFVKELPEDKKFELAVINPGLVLGPVINGAISTSVEIVKKMLERSMPMVPKANFAVCDVRDVALAHVKAMTLPNAADHRHIISTQNVWFKDIALALSKEFKPHGYNISSMVAPLFAVWLSSFVDKMSRTILPRIGREFRFDNKRMREELGITPKELNQTLIDTAYSLIENGFVKKSKKYKQNKEKATDQKDETVGESAEKSEPQEKEETKEPEVKDEMKELEPEDKAGKITDESEIKVQEGTAAQ</sequence>
<reference evidence="5 6" key="1">
    <citation type="journal article" date="2022" name="Nat. Ecol. Evol.">
        <title>A masculinizing supergene underlies an exaggerated male reproductive morph in a spider.</title>
        <authorList>
            <person name="Hendrickx F."/>
            <person name="De Corte Z."/>
            <person name="Sonet G."/>
            <person name="Van Belleghem S.M."/>
            <person name="Kostlbacher S."/>
            <person name="Vangestel C."/>
        </authorList>
    </citation>
    <scope>NUCLEOTIDE SEQUENCE [LARGE SCALE GENOMIC DNA]</scope>
    <source>
        <strain evidence="5">W744_W776</strain>
    </source>
</reference>
<dbReference type="FunFam" id="3.40.50.720:FF:000336">
    <property type="entry name" value="Aldehyde reductase"/>
    <property type="match status" value="1"/>
</dbReference>
<comment type="similarity">
    <text evidence="2">Belongs to the NAD(P)-dependent epimerase/dehydratase family. Dihydroflavonol-4-reductase subfamily.</text>
</comment>
<keyword evidence="1" id="KW-0560">Oxidoreductase</keyword>
<dbReference type="AlphaFoldDB" id="A0AAV6W3V1"/>
<dbReference type="Gene3D" id="3.40.50.720">
    <property type="entry name" value="NAD(P)-binding Rossmann-like Domain"/>
    <property type="match status" value="1"/>
</dbReference>
<evidence type="ECO:0000256" key="2">
    <source>
        <dbReference type="ARBA" id="ARBA00023445"/>
    </source>
</evidence>
<dbReference type="SUPFAM" id="SSF51735">
    <property type="entry name" value="NAD(P)-binding Rossmann-fold domains"/>
    <property type="match status" value="1"/>
</dbReference>
<evidence type="ECO:0000256" key="1">
    <source>
        <dbReference type="ARBA" id="ARBA00023002"/>
    </source>
</evidence>
<protein>
    <recommendedName>
        <fullName evidence="4">NAD-dependent epimerase/dehydratase domain-containing protein</fullName>
    </recommendedName>
</protein>
<dbReference type="Pfam" id="PF01370">
    <property type="entry name" value="Epimerase"/>
    <property type="match status" value="1"/>
</dbReference>
<evidence type="ECO:0000313" key="6">
    <source>
        <dbReference type="Proteomes" id="UP000827092"/>
    </source>
</evidence>
<dbReference type="EMBL" id="JAFNEN010000001">
    <property type="protein sequence ID" value="KAG8202067.1"/>
    <property type="molecule type" value="Genomic_DNA"/>
</dbReference>
<evidence type="ECO:0000313" key="5">
    <source>
        <dbReference type="EMBL" id="KAG8202067.1"/>
    </source>
</evidence>
<dbReference type="PANTHER" id="PTHR10366:SF564">
    <property type="entry name" value="STEROL-4-ALPHA-CARBOXYLATE 3-DEHYDROGENASE, DECARBOXYLATING"/>
    <property type="match status" value="1"/>
</dbReference>
<dbReference type="Proteomes" id="UP000827092">
    <property type="component" value="Unassembled WGS sequence"/>
</dbReference>
<keyword evidence="6" id="KW-1185">Reference proteome</keyword>
<dbReference type="PANTHER" id="PTHR10366">
    <property type="entry name" value="NAD DEPENDENT EPIMERASE/DEHYDRATASE"/>
    <property type="match status" value="1"/>
</dbReference>
<dbReference type="InterPro" id="IPR036291">
    <property type="entry name" value="NAD(P)-bd_dom_sf"/>
</dbReference>
<dbReference type="InterPro" id="IPR001509">
    <property type="entry name" value="Epimerase_deHydtase"/>
</dbReference>
<dbReference type="GO" id="GO:0016616">
    <property type="term" value="F:oxidoreductase activity, acting on the CH-OH group of donors, NAD or NADP as acceptor"/>
    <property type="evidence" value="ECO:0007669"/>
    <property type="project" value="TreeGrafter"/>
</dbReference>
<feature type="compositionally biased region" description="Basic and acidic residues" evidence="3">
    <location>
        <begin position="356"/>
        <end position="413"/>
    </location>
</feature>
<evidence type="ECO:0000256" key="3">
    <source>
        <dbReference type="SAM" id="MobiDB-lite"/>
    </source>
</evidence>
<dbReference type="CDD" id="cd05227">
    <property type="entry name" value="AR_SDR_e"/>
    <property type="match status" value="1"/>
</dbReference>
<feature type="region of interest" description="Disordered" evidence="3">
    <location>
        <begin position="353"/>
        <end position="420"/>
    </location>
</feature>
<name>A0AAV6W3V1_9ARAC</name>
<feature type="domain" description="NAD-dependent epimerase/dehydratase" evidence="4">
    <location>
        <begin position="10"/>
        <end position="257"/>
    </location>
</feature>
<organism evidence="5 6">
    <name type="scientific">Oedothorax gibbosus</name>
    <dbReference type="NCBI Taxonomy" id="931172"/>
    <lineage>
        <taxon>Eukaryota</taxon>
        <taxon>Metazoa</taxon>
        <taxon>Ecdysozoa</taxon>
        <taxon>Arthropoda</taxon>
        <taxon>Chelicerata</taxon>
        <taxon>Arachnida</taxon>
        <taxon>Araneae</taxon>
        <taxon>Araneomorphae</taxon>
        <taxon>Entelegynae</taxon>
        <taxon>Araneoidea</taxon>
        <taxon>Linyphiidae</taxon>
        <taxon>Erigoninae</taxon>
        <taxon>Oedothorax</taxon>
    </lineage>
</organism>
<comment type="caution">
    <text evidence="5">The sequence shown here is derived from an EMBL/GenBank/DDBJ whole genome shotgun (WGS) entry which is preliminary data.</text>
</comment>